<accession>U6KX02</accession>
<reference evidence="1" key="1">
    <citation type="submission" date="2013-10" db="EMBL/GenBank/DDBJ databases">
        <title>Genomic analysis of the causative agents of coccidiosis in chickens.</title>
        <authorList>
            <person name="Reid A.J."/>
            <person name="Blake D."/>
            <person name="Billington K."/>
            <person name="Browne H."/>
            <person name="Dunn M."/>
            <person name="Hung S."/>
            <person name="Kawahara F."/>
            <person name="Miranda-Saavedra D."/>
            <person name="Mourier T."/>
            <person name="Nagra H."/>
            <person name="Otto T.D."/>
            <person name="Rawlings N."/>
            <person name="Sanchez A."/>
            <person name="Sanders M."/>
            <person name="Subramaniam C."/>
            <person name="Tay Y."/>
            <person name="Dear P."/>
            <person name="Doerig C."/>
            <person name="Gruber A."/>
            <person name="Parkinson J."/>
            <person name="Shirley M."/>
            <person name="Wan K.L."/>
            <person name="Berriman M."/>
            <person name="Tomley F."/>
            <person name="Pain A."/>
        </authorList>
    </citation>
    <scope>NUCLEOTIDE SEQUENCE [LARGE SCALE GENOMIC DNA]</scope>
    <source>
        <strain evidence="1">Houghton</strain>
    </source>
</reference>
<evidence type="ECO:0000313" key="2">
    <source>
        <dbReference type="Proteomes" id="UP000030747"/>
    </source>
</evidence>
<proteinExistence type="predicted"/>
<dbReference type="OrthoDB" id="346982at2759"/>
<organism evidence="1 2">
    <name type="scientific">Eimeria tenella</name>
    <name type="common">Coccidian parasite</name>
    <dbReference type="NCBI Taxonomy" id="5802"/>
    <lineage>
        <taxon>Eukaryota</taxon>
        <taxon>Sar</taxon>
        <taxon>Alveolata</taxon>
        <taxon>Apicomplexa</taxon>
        <taxon>Conoidasida</taxon>
        <taxon>Coccidia</taxon>
        <taxon>Eucoccidiorida</taxon>
        <taxon>Eimeriorina</taxon>
        <taxon>Eimeriidae</taxon>
        <taxon>Eimeria</taxon>
    </lineage>
</organism>
<protein>
    <submittedName>
        <fullName evidence="1">Uncharacterized protein</fullName>
    </submittedName>
</protein>
<keyword evidence="2" id="KW-1185">Reference proteome</keyword>
<dbReference type="Proteomes" id="UP000030747">
    <property type="component" value="Unassembled WGS sequence"/>
</dbReference>
<evidence type="ECO:0000313" key="1">
    <source>
        <dbReference type="EMBL" id="CDJ40025.1"/>
    </source>
</evidence>
<reference evidence="1" key="2">
    <citation type="submission" date="2013-10" db="EMBL/GenBank/DDBJ databases">
        <authorList>
            <person name="Aslett M."/>
        </authorList>
    </citation>
    <scope>NUCLEOTIDE SEQUENCE [LARGE SCALE GENOMIC DNA]</scope>
    <source>
        <strain evidence="1">Houghton</strain>
    </source>
</reference>
<dbReference type="RefSeq" id="XP_013230778.1">
    <property type="nucleotide sequence ID" value="XM_013375324.1"/>
</dbReference>
<name>U6KX02_EIMTE</name>
<gene>
    <name evidence="1" type="ORF">ETH_00011850</name>
</gene>
<dbReference type="EMBL" id="HG674866">
    <property type="protein sequence ID" value="CDJ40025.1"/>
    <property type="molecule type" value="Genomic_DNA"/>
</dbReference>
<sequence>MPWTPELLLQNGTYYGLKRISRSGSLDLSIKWEAENSELNFDDCLTDVKQVAAATRELKASGNVGAFSLQRMAQLTVAAVRTPETAAAGSSESRISFQIHLNQPEALNALNRQFAAAAAAAAPAAAAAAAPTCPQQNVRSSLLALKPQETAFVATWFSIPREKSYALYPRDFRVRVFCHSAADCNLSQFSFCFRLACPIKSAAAEAAAAAAEEAMQHPVGPRPAPAAAAAQQQRAAPLLQQQQQQLLQQQQQKLKQLQFRGRYGFIPYWAAAAYTPQTNWAVTAAAAAAAAAAFFLF</sequence>
<dbReference type="VEuPathDB" id="ToxoDB:ETH_00011850"/>
<dbReference type="VEuPathDB" id="ToxoDB:ETH2_0738800"/>
<dbReference type="AlphaFoldDB" id="U6KX02"/>
<dbReference type="GeneID" id="25251546"/>